<keyword evidence="1 4" id="KW-0808">Transferase</keyword>
<feature type="binding site" evidence="1">
    <location>
        <position position="80"/>
    </location>
    <ligand>
        <name>Mg(2+)</name>
        <dbReference type="ChEBI" id="CHEBI:18420"/>
        <label>2</label>
    </ligand>
</feature>
<comment type="caution">
    <text evidence="1">Lacks conserved residue(s) required for the propagation of feature annotation.</text>
</comment>
<keyword evidence="5" id="KW-1185">Reference proteome</keyword>
<feature type="binding site" evidence="1">
    <location>
        <position position="109"/>
    </location>
    <ligand>
        <name>Mg(2+)</name>
        <dbReference type="ChEBI" id="CHEBI:18420"/>
        <label>2</label>
    </ligand>
</feature>
<dbReference type="CDD" id="cd02194">
    <property type="entry name" value="ThiL"/>
    <property type="match status" value="1"/>
</dbReference>
<feature type="binding site" evidence="1">
    <location>
        <position position="183"/>
    </location>
    <ligand>
        <name>ATP</name>
        <dbReference type="ChEBI" id="CHEBI:30616"/>
    </ligand>
</feature>
<feature type="binding site" evidence="1">
    <location>
        <position position="80"/>
    </location>
    <ligand>
        <name>Mg(2+)</name>
        <dbReference type="ChEBI" id="CHEBI:18420"/>
        <label>1</label>
    </ligand>
</feature>
<dbReference type="Pfam" id="PF00586">
    <property type="entry name" value="AIRS"/>
    <property type="match status" value="1"/>
</dbReference>
<comment type="pathway">
    <text evidence="1">Cofactor biosynthesis; thiamine diphosphate biosynthesis; thiamine diphosphate from thiamine phosphate: step 1/1.</text>
</comment>
<organism evidence="4 5">
    <name type="scientific">Thalassorhabdus alkalitolerans</name>
    <dbReference type="NCBI Taxonomy" id="2282697"/>
    <lineage>
        <taxon>Bacteria</taxon>
        <taxon>Bacillati</taxon>
        <taxon>Bacillota</taxon>
        <taxon>Bacilli</taxon>
        <taxon>Bacillales</taxon>
        <taxon>Bacillaceae</taxon>
        <taxon>Thalassorhabdus</taxon>
    </lineage>
</organism>
<feature type="binding site" evidence="1">
    <location>
        <position position="254"/>
    </location>
    <ligand>
        <name>ATP</name>
        <dbReference type="ChEBI" id="CHEBI:30616"/>
    </ligand>
</feature>
<feature type="domain" description="PurM-like C-terminal" evidence="3">
    <location>
        <begin position="188"/>
        <end position="341"/>
    </location>
</feature>
<sequence>MISMILPLTFLILERMRLGLLCGHLTLRNSECDLMIHDEFDWINKIKPKSHYQSHLLEGIGDDASVYKTDASYDEIICVDTLVEDVHFKKTTLSPFDIGHKALAVNISDVAAMGGWPVFYLVSVAIPSDWSEEEMEELYKGMSSLAEGYKMDLIGGDTVSTTDKLVISVTVTGRVEAGKRLLRKNALPGDIVFVTGSLGKSAAGLALLLKRSRNAHFTAREKRLTIAHQRPRPKVEEARVINSLNTRGALNDISDGIGSEAHEIAEASNVSIELDESSLPIAQELQSVDTAKRLEWMLFGGEDFELVGTVRENDWELLSEAMKKEGLSLYKIGTVKEGRGEVWLKKEKNGLVRLNKKGYNHFKS</sequence>
<feature type="binding site" evidence="1">
    <location>
        <position position="302"/>
    </location>
    <ligand>
        <name>substrate</name>
    </ligand>
</feature>
<evidence type="ECO:0000259" key="2">
    <source>
        <dbReference type="Pfam" id="PF00586"/>
    </source>
</evidence>
<accession>A0ABW0YR56</accession>
<keyword evidence="1" id="KW-0067">ATP-binding</keyword>
<comment type="caution">
    <text evidence="4">The sequence shown here is derived from an EMBL/GenBank/DDBJ whole genome shotgun (WGS) entry which is preliminary data.</text>
</comment>
<dbReference type="NCBIfam" id="TIGR01379">
    <property type="entry name" value="thiL"/>
    <property type="match status" value="1"/>
</dbReference>
<dbReference type="PIRSF" id="PIRSF005303">
    <property type="entry name" value="Thiam_monoph_kin"/>
    <property type="match status" value="1"/>
</dbReference>
<keyword evidence="1" id="KW-0784">Thiamine biosynthesis</keyword>
<feature type="binding site" evidence="1">
    <location>
        <position position="157"/>
    </location>
    <ligand>
        <name>Mg(2+)</name>
        <dbReference type="ChEBI" id="CHEBI:18420"/>
        <label>1</label>
    </ligand>
</feature>
<dbReference type="Gene3D" id="3.30.1330.10">
    <property type="entry name" value="PurM-like, N-terminal domain"/>
    <property type="match status" value="1"/>
</dbReference>
<evidence type="ECO:0000256" key="1">
    <source>
        <dbReference type="HAMAP-Rule" id="MF_02128"/>
    </source>
</evidence>
<dbReference type="SUPFAM" id="SSF56042">
    <property type="entry name" value="PurM C-terminal domain-like"/>
    <property type="match status" value="1"/>
</dbReference>
<feature type="binding site" evidence="1">
    <location>
        <position position="109"/>
    </location>
    <ligand>
        <name>Mg(2+)</name>
        <dbReference type="ChEBI" id="CHEBI:18420"/>
        <label>3</label>
    </ligand>
</feature>
<dbReference type="PANTHER" id="PTHR30270">
    <property type="entry name" value="THIAMINE-MONOPHOSPHATE KINASE"/>
    <property type="match status" value="1"/>
</dbReference>
<dbReference type="PANTHER" id="PTHR30270:SF0">
    <property type="entry name" value="THIAMINE-MONOPHOSPHATE KINASE"/>
    <property type="match status" value="1"/>
</dbReference>
<dbReference type="SUPFAM" id="SSF55326">
    <property type="entry name" value="PurM N-terminal domain-like"/>
    <property type="match status" value="1"/>
</dbReference>
<dbReference type="InterPro" id="IPR036921">
    <property type="entry name" value="PurM-like_N_sf"/>
</dbReference>
<dbReference type="EMBL" id="JBHSOZ010000008">
    <property type="protein sequence ID" value="MFC5713855.1"/>
    <property type="molecule type" value="Genomic_DNA"/>
</dbReference>
<evidence type="ECO:0000313" key="4">
    <source>
        <dbReference type="EMBL" id="MFC5713855.1"/>
    </source>
</evidence>
<comment type="function">
    <text evidence="1">Catalyzes the ATP-dependent phosphorylation of thiamine-monophosphate (TMP) to form thiamine-pyrophosphate (TPP), the active form of vitamin B1.</text>
</comment>
<gene>
    <name evidence="1 4" type="primary">thiL</name>
    <name evidence="4" type="ORF">ACFPU1_13875</name>
</gene>
<evidence type="ECO:0000259" key="3">
    <source>
        <dbReference type="Pfam" id="PF02769"/>
    </source>
</evidence>
<comment type="catalytic activity">
    <reaction evidence="1">
        <text>thiamine phosphate + ATP = thiamine diphosphate + ADP</text>
        <dbReference type="Rhea" id="RHEA:15913"/>
        <dbReference type="ChEBI" id="CHEBI:30616"/>
        <dbReference type="ChEBI" id="CHEBI:37575"/>
        <dbReference type="ChEBI" id="CHEBI:58937"/>
        <dbReference type="ChEBI" id="CHEBI:456216"/>
        <dbReference type="EC" id="2.7.4.16"/>
    </reaction>
</comment>
<keyword evidence="1 4" id="KW-0418">Kinase</keyword>
<feature type="binding site" evidence="1">
    <location>
        <position position="63"/>
    </location>
    <ligand>
        <name>Mg(2+)</name>
        <dbReference type="ChEBI" id="CHEBI:18420"/>
        <label>3</label>
    </ligand>
</feature>
<reference evidence="5" key="1">
    <citation type="journal article" date="2019" name="Int. J. Syst. Evol. Microbiol.">
        <title>The Global Catalogue of Microorganisms (GCM) 10K type strain sequencing project: providing services to taxonomists for standard genome sequencing and annotation.</title>
        <authorList>
            <consortium name="The Broad Institute Genomics Platform"/>
            <consortium name="The Broad Institute Genome Sequencing Center for Infectious Disease"/>
            <person name="Wu L."/>
            <person name="Ma J."/>
        </authorList>
    </citation>
    <scope>NUCLEOTIDE SEQUENCE [LARGE SCALE GENOMIC DNA]</scope>
    <source>
        <strain evidence="5">CECT 7184</strain>
    </source>
</reference>
<keyword evidence="1" id="KW-0460">Magnesium</keyword>
<dbReference type="InterPro" id="IPR016188">
    <property type="entry name" value="PurM-like_N"/>
</dbReference>
<comment type="similarity">
    <text evidence="1">Belongs to the thiamine-monophosphate kinase family.</text>
</comment>
<feature type="binding site" evidence="1">
    <location>
        <begin position="156"/>
        <end position="157"/>
    </location>
    <ligand>
        <name>ATP</name>
        <dbReference type="ChEBI" id="CHEBI:30616"/>
    </ligand>
</feature>
<feature type="binding site" evidence="1">
    <location>
        <position position="252"/>
    </location>
    <ligand>
        <name>Mg(2+)</name>
        <dbReference type="ChEBI" id="CHEBI:18420"/>
        <label>3</label>
    </ligand>
</feature>
<name>A0ABW0YR56_9BACI</name>
<comment type="miscellaneous">
    <text evidence="1">Reaction mechanism of ThiL seems to utilize a direct, inline transfer of the gamma-phosphate of ATP to TMP rather than a phosphorylated enzyme intermediate.</text>
</comment>
<dbReference type="HAMAP" id="MF_02128">
    <property type="entry name" value="TMP_kinase"/>
    <property type="match status" value="1"/>
</dbReference>
<dbReference type="InterPro" id="IPR006283">
    <property type="entry name" value="ThiL-like"/>
</dbReference>
<feature type="binding site" evidence="1">
    <location>
        <position position="359"/>
    </location>
    <ligand>
        <name>substrate</name>
    </ligand>
</feature>
<evidence type="ECO:0000313" key="5">
    <source>
        <dbReference type="Proteomes" id="UP001596142"/>
    </source>
</evidence>
<dbReference type="GO" id="GO:0009030">
    <property type="term" value="F:thiamine-phosphate kinase activity"/>
    <property type="evidence" value="ECO:0007669"/>
    <property type="project" value="UniProtKB-EC"/>
</dbReference>
<feature type="binding site" evidence="1">
    <location>
        <position position="109"/>
    </location>
    <ligand>
        <name>Mg(2+)</name>
        <dbReference type="ChEBI" id="CHEBI:18420"/>
        <label>4</label>
    </ligand>
</feature>
<feature type="binding site" evidence="1">
    <location>
        <position position="255"/>
    </location>
    <ligand>
        <name>Mg(2+)</name>
        <dbReference type="ChEBI" id="CHEBI:18420"/>
        <label>5</label>
    </ligand>
</feature>
<feature type="binding site" evidence="1">
    <location>
        <position position="63"/>
    </location>
    <ligand>
        <name>Mg(2+)</name>
        <dbReference type="ChEBI" id="CHEBI:18420"/>
        <label>4</label>
    </ligand>
</feature>
<proteinExistence type="inferred from homology"/>
<feature type="domain" description="PurM-like N-terminal" evidence="2">
    <location>
        <begin position="61"/>
        <end position="175"/>
    </location>
</feature>
<dbReference type="Proteomes" id="UP001596142">
    <property type="component" value="Unassembled WGS sequence"/>
</dbReference>
<keyword evidence="1" id="KW-0479">Metal-binding</keyword>
<dbReference type="InterPro" id="IPR010918">
    <property type="entry name" value="PurM-like_C_dom"/>
</dbReference>
<dbReference type="EC" id="2.7.4.16" evidence="1"/>
<protein>
    <recommendedName>
        <fullName evidence="1">Thiamine-monophosphate kinase</fullName>
        <shortName evidence="1">TMP kinase</shortName>
        <shortName evidence="1">Thiamine-phosphate kinase</shortName>
        <ecNumber evidence="1">2.7.4.16</ecNumber>
    </recommendedName>
</protein>
<feature type="binding site" evidence="1">
    <location>
        <position position="87"/>
    </location>
    <ligand>
        <name>substrate</name>
    </ligand>
</feature>
<dbReference type="InterPro" id="IPR036676">
    <property type="entry name" value="PurM-like_C_sf"/>
</dbReference>
<keyword evidence="1" id="KW-0547">Nucleotide-binding</keyword>
<dbReference type="Pfam" id="PF02769">
    <property type="entry name" value="AIRS_C"/>
    <property type="match status" value="1"/>
</dbReference>
<dbReference type="Gene3D" id="3.90.650.10">
    <property type="entry name" value="PurM-like C-terminal domain"/>
    <property type="match status" value="1"/>
</dbReference>
<feature type="binding site" evidence="1">
    <location>
        <position position="139"/>
    </location>
    <ligand>
        <name>ATP</name>
        <dbReference type="ChEBI" id="CHEBI:30616"/>
    </ligand>
</feature>